<dbReference type="CDD" id="cd07185">
    <property type="entry name" value="OmpA_C-like"/>
    <property type="match status" value="1"/>
</dbReference>
<dbReference type="OrthoDB" id="9782229at2"/>
<dbReference type="AlphaFoldDB" id="A0A6N8E8U8"/>
<dbReference type="EMBL" id="WNKT01000003">
    <property type="protein sequence ID" value="MTW19910.1"/>
    <property type="molecule type" value="Genomic_DNA"/>
</dbReference>
<evidence type="ECO:0000259" key="7">
    <source>
        <dbReference type="PROSITE" id="PS51123"/>
    </source>
</evidence>
<evidence type="ECO:0000256" key="1">
    <source>
        <dbReference type="ARBA" id="ARBA00004442"/>
    </source>
</evidence>
<dbReference type="InterPro" id="IPR006665">
    <property type="entry name" value="OmpA-like"/>
</dbReference>
<comment type="caution">
    <text evidence="8">The sequence shown here is derived from an EMBL/GenBank/DDBJ whole genome shotgun (WGS) entry which is preliminary data.</text>
</comment>
<keyword evidence="6" id="KW-0812">Transmembrane</keyword>
<feature type="coiled-coil region" evidence="4">
    <location>
        <begin position="52"/>
        <end position="104"/>
    </location>
</feature>
<proteinExistence type="predicted"/>
<evidence type="ECO:0000256" key="4">
    <source>
        <dbReference type="SAM" id="Coils"/>
    </source>
</evidence>
<dbReference type="PANTHER" id="PTHR30329:SF19">
    <property type="entry name" value="OUTER MEMBRANE PROTEIN, OMPA FAMILY"/>
    <property type="match status" value="1"/>
</dbReference>
<dbReference type="Gene3D" id="3.30.1330.60">
    <property type="entry name" value="OmpA-like domain"/>
    <property type="match status" value="1"/>
</dbReference>
<feature type="region of interest" description="Disordered" evidence="5">
    <location>
        <begin position="601"/>
        <end position="620"/>
    </location>
</feature>
<comment type="subcellular location">
    <subcellularLocation>
        <location evidence="1">Cell outer membrane</location>
    </subcellularLocation>
</comment>
<feature type="domain" description="OmpA-like" evidence="7">
    <location>
        <begin position="518"/>
        <end position="635"/>
    </location>
</feature>
<reference evidence="8 9" key="1">
    <citation type="submission" date="2019-11" db="EMBL/GenBank/DDBJ databases">
        <title>Whole-genome sequence of the anaerobic purple sulfur bacterium Allochromatium palmeri DSM 15591.</title>
        <authorList>
            <person name="Kyndt J.A."/>
            <person name="Meyer T.E."/>
        </authorList>
    </citation>
    <scope>NUCLEOTIDE SEQUENCE [LARGE SCALE GENOMIC DNA]</scope>
    <source>
        <strain evidence="8 9">DSM 15591</strain>
    </source>
</reference>
<evidence type="ECO:0000256" key="3">
    <source>
        <dbReference type="PROSITE-ProRule" id="PRU00473"/>
    </source>
</evidence>
<dbReference type="InterPro" id="IPR050330">
    <property type="entry name" value="Bact_OuterMem_StrucFunc"/>
</dbReference>
<accession>A0A6N8E8U8</accession>
<dbReference type="PRINTS" id="PR01021">
    <property type="entry name" value="OMPADOMAIN"/>
</dbReference>
<protein>
    <submittedName>
        <fullName evidence="8">OmpA family protein</fullName>
    </submittedName>
</protein>
<evidence type="ECO:0000256" key="5">
    <source>
        <dbReference type="SAM" id="MobiDB-lite"/>
    </source>
</evidence>
<evidence type="ECO:0000256" key="2">
    <source>
        <dbReference type="ARBA" id="ARBA00023136"/>
    </source>
</evidence>
<evidence type="ECO:0000256" key="6">
    <source>
        <dbReference type="SAM" id="Phobius"/>
    </source>
</evidence>
<gene>
    <name evidence="8" type="ORF">GJ668_02245</name>
</gene>
<dbReference type="GO" id="GO:0009279">
    <property type="term" value="C:cell outer membrane"/>
    <property type="evidence" value="ECO:0007669"/>
    <property type="project" value="UniProtKB-SubCell"/>
</dbReference>
<evidence type="ECO:0000313" key="9">
    <source>
        <dbReference type="Proteomes" id="UP000434044"/>
    </source>
</evidence>
<feature type="coiled-coil region" evidence="4">
    <location>
        <begin position="223"/>
        <end position="485"/>
    </location>
</feature>
<dbReference type="PANTHER" id="PTHR30329">
    <property type="entry name" value="STATOR ELEMENT OF FLAGELLAR MOTOR COMPLEX"/>
    <property type="match status" value="1"/>
</dbReference>
<keyword evidence="2 3" id="KW-0472">Membrane</keyword>
<dbReference type="PROSITE" id="PS51123">
    <property type="entry name" value="OMPA_2"/>
    <property type="match status" value="1"/>
</dbReference>
<keyword evidence="4" id="KW-0175">Coiled coil</keyword>
<organism evidence="8 9">
    <name type="scientific">Allochromatium palmeri</name>
    <dbReference type="NCBI Taxonomy" id="231048"/>
    <lineage>
        <taxon>Bacteria</taxon>
        <taxon>Pseudomonadati</taxon>
        <taxon>Pseudomonadota</taxon>
        <taxon>Gammaproteobacteria</taxon>
        <taxon>Chromatiales</taxon>
        <taxon>Chromatiaceae</taxon>
        <taxon>Allochromatium</taxon>
    </lineage>
</organism>
<sequence>MMSEPSRPQSGSQSFWKLIAFALMLALVGVYILYDWYDDRLNAQLAEKDGLIVQLSNRVKETEARRLAAEEGWNASRADINALKEQFKDEKQDLNDQIHMLEEIKVGLGQDMEGIKAAHAAVLADERQKTARAIAEQERLAAIHDEIWAQLEAERAKVQGLKADLSRVNDTIAEAATSHQQRIAELERHLNERVSLARTTPEDAELLRTIQELGPLGTPAGRIAEAQALADELATTKAEFETNYKELEATRARLAESQTELQQVRMDLELSQHDAAQAGQAREALARVAALEAELNAEREARAALEQQHAETAAARDAALAERDQRLAEMQTALEAVRTEANDEAQAAEQLTAAEARIQELESSLETARSQAEDSQAALNEALEQARTRLAELQQAAETAMQDDSQALVEAQARIESLEAELQTVRTEAQSDPALDTALNEAQAQITSLEAELEQARAQSADQALADAQQQIAALETELETARQSAPSADQGEAADELARLRALQTSFAQLNGTFTEHGLLLNLAESDLSFTIGQATLPAGELESLDRIAALLKSHPELTARIEGHSDSLGSAALNQSLSLQRAEAVRQALVERGVDEGRLTAEGLGPTRPIADNTTAEGRGKNRRVEVYILDRD</sequence>
<keyword evidence="6" id="KW-1133">Transmembrane helix</keyword>
<evidence type="ECO:0000313" key="8">
    <source>
        <dbReference type="EMBL" id="MTW19910.1"/>
    </source>
</evidence>
<dbReference type="InterPro" id="IPR006664">
    <property type="entry name" value="OMP_bac"/>
</dbReference>
<name>A0A6N8E8U8_9GAMM</name>
<feature type="transmembrane region" description="Helical" evidence="6">
    <location>
        <begin position="15"/>
        <end position="34"/>
    </location>
</feature>
<keyword evidence="9" id="KW-1185">Reference proteome</keyword>
<dbReference type="Proteomes" id="UP000434044">
    <property type="component" value="Unassembled WGS sequence"/>
</dbReference>
<dbReference type="SUPFAM" id="SSF103088">
    <property type="entry name" value="OmpA-like"/>
    <property type="match status" value="1"/>
</dbReference>
<dbReference type="Pfam" id="PF00691">
    <property type="entry name" value="OmpA"/>
    <property type="match status" value="1"/>
</dbReference>
<dbReference type="InterPro" id="IPR036737">
    <property type="entry name" value="OmpA-like_sf"/>
</dbReference>